<evidence type="ECO:0000313" key="4">
    <source>
        <dbReference type="EMBL" id="KAB0301113.1"/>
    </source>
</evidence>
<comment type="caution">
    <text evidence="4">The sequence shown here is derived from an EMBL/GenBank/DDBJ whole genome shotgun (WGS) entry which is preliminary data.</text>
</comment>
<evidence type="ECO:0000256" key="1">
    <source>
        <dbReference type="SAM" id="Phobius"/>
    </source>
</evidence>
<dbReference type="AlphaFoldDB" id="A0A5N3S558"/>
<evidence type="ECO:0000259" key="3">
    <source>
        <dbReference type="Pfam" id="PF25607"/>
    </source>
</evidence>
<dbReference type="Proteomes" id="UP000326687">
    <property type="component" value="Unassembled WGS sequence"/>
</dbReference>
<feature type="transmembrane region" description="Helical" evidence="1">
    <location>
        <begin position="420"/>
        <end position="443"/>
    </location>
</feature>
<proteinExistence type="predicted"/>
<evidence type="ECO:0000313" key="5">
    <source>
        <dbReference type="Proteomes" id="UP000326687"/>
    </source>
</evidence>
<dbReference type="PANTHER" id="PTHR40940:SF1">
    <property type="entry name" value="PROTEIN BATD"/>
    <property type="match status" value="1"/>
</dbReference>
<evidence type="ECO:0000256" key="2">
    <source>
        <dbReference type="SAM" id="SignalP"/>
    </source>
</evidence>
<keyword evidence="1" id="KW-0472">Membrane</keyword>
<dbReference type="Pfam" id="PF13584">
    <property type="entry name" value="BatD"/>
    <property type="match status" value="1"/>
</dbReference>
<sequence length="549" mass="60404">MQRIHTPFLTLLFTLTMSIFSSHTAYAATAVASVSENQVTKDEVFLLRVSTDEKVSSDALDLTALESDFYIGRPNFGSSIRIINGSRTVSSEWTITLAPLRLGKLTIPAFDIEGAQTQPIEINVAQNKAAPTQDQMAEFKLDLNRDSLYVGEVAILDVKLIIKADPRRLQDPRIDPPSSSSLKVEPIGESKQYQDVYHGKEVTVVQQSFEISSDTTGKFELRGPKLTGAVVYSANNSNKTRLFQLDTPVQTLPVEVLAIPGDAQGDWLPTADLSVNQVWSINDTRLTRSPEQLDLEAGDALTRTITVSAKGIKAHQLPSVNVQYPNSVRVYEEKPQFGKTDSGDNLVVYKQVLIPKSAGTIELPGLEQAWFNTETKQKATSQIKGLTLNVTGNNDAPIQAPISTDKHNNVEVVTTYQPDIWPYLTALFALLWLITSVFALSLWRKKGSTSTVTPKVVGKDETQAELIDAVQRKDALMASAKLNQWQQENPDLPQQHLDTVKQEIDTLNQHLFGPQADSGSGWSPNSAIEAINAANRNRTAKTRDQLAAL</sequence>
<keyword evidence="1" id="KW-1133">Transmembrane helix</keyword>
<dbReference type="InterPro" id="IPR057699">
    <property type="entry name" value="DUF7939"/>
</dbReference>
<dbReference type="PANTHER" id="PTHR40940">
    <property type="entry name" value="PROTEIN BATD-RELATED"/>
    <property type="match status" value="1"/>
</dbReference>
<accession>A0A5N3S558</accession>
<dbReference type="Pfam" id="PF25607">
    <property type="entry name" value="DUF7939"/>
    <property type="match status" value="1"/>
</dbReference>
<reference evidence="4 5" key="1">
    <citation type="submission" date="2019-09" db="EMBL/GenBank/DDBJ databases">
        <title>Vibrio Fortis S7-72.</title>
        <authorList>
            <person name="Das S.K."/>
        </authorList>
    </citation>
    <scope>NUCLEOTIDE SEQUENCE [LARGE SCALE GENOMIC DNA]</scope>
    <source>
        <strain evidence="4 5">S7-72</strain>
    </source>
</reference>
<dbReference type="RefSeq" id="WP_150896759.1">
    <property type="nucleotide sequence ID" value="NZ_VXDD01000003.1"/>
</dbReference>
<organism evidence="4 5">
    <name type="scientific">Vibrio fortis</name>
    <dbReference type="NCBI Taxonomy" id="212667"/>
    <lineage>
        <taxon>Bacteria</taxon>
        <taxon>Pseudomonadati</taxon>
        <taxon>Pseudomonadota</taxon>
        <taxon>Gammaproteobacteria</taxon>
        <taxon>Vibrionales</taxon>
        <taxon>Vibrionaceae</taxon>
        <taxon>Vibrio</taxon>
    </lineage>
</organism>
<feature type="domain" description="DUF7939" evidence="3">
    <location>
        <begin position="462"/>
        <end position="537"/>
    </location>
</feature>
<feature type="signal peptide" evidence="2">
    <location>
        <begin position="1"/>
        <end position="27"/>
    </location>
</feature>
<keyword evidence="1" id="KW-0812">Transmembrane</keyword>
<feature type="chain" id="PRO_5024425452" evidence="2">
    <location>
        <begin position="28"/>
        <end position="549"/>
    </location>
</feature>
<keyword evidence="2" id="KW-0732">Signal</keyword>
<name>A0A5N3S558_9VIBR</name>
<protein>
    <submittedName>
        <fullName evidence="4">Protein BatD</fullName>
    </submittedName>
</protein>
<gene>
    <name evidence="4" type="ORF">F2Z80_18690</name>
</gene>
<dbReference type="EMBL" id="VXDD01000003">
    <property type="protein sequence ID" value="KAB0301113.1"/>
    <property type="molecule type" value="Genomic_DNA"/>
</dbReference>
<dbReference type="InterPro" id="IPR025738">
    <property type="entry name" value="BatD"/>
</dbReference>